<reference evidence="2 3" key="1">
    <citation type="submission" date="2024-07" db="EMBL/GenBank/DDBJ databases">
        <title>Section-level genome sequencing and comparative genomics of Aspergillus sections Usti and Cavernicolus.</title>
        <authorList>
            <consortium name="Lawrence Berkeley National Laboratory"/>
            <person name="Nybo J.L."/>
            <person name="Vesth T.C."/>
            <person name="Theobald S."/>
            <person name="Frisvad J.C."/>
            <person name="Larsen T.O."/>
            <person name="Kjaerboelling I."/>
            <person name="Rothschild-Mancinelli K."/>
            <person name="Lyhne E.K."/>
            <person name="Kogle M.E."/>
            <person name="Barry K."/>
            <person name="Clum A."/>
            <person name="Na H."/>
            <person name="Ledsgaard L."/>
            <person name="Lin J."/>
            <person name="Lipzen A."/>
            <person name="Kuo A."/>
            <person name="Riley R."/>
            <person name="Mondo S."/>
            <person name="LaButti K."/>
            <person name="Haridas S."/>
            <person name="Pangalinan J."/>
            <person name="Salamov A.A."/>
            <person name="Simmons B.A."/>
            <person name="Magnuson J.K."/>
            <person name="Chen J."/>
            <person name="Drula E."/>
            <person name="Henrissat B."/>
            <person name="Wiebenga A."/>
            <person name="Lubbers R.J."/>
            <person name="Gomes A.C."/>
            <person name="Makela M.R."/>
            <person name="Stajich J."/>
            <person name="Grigoriev I.V."/>
            <person name="Mortensen U.H."/>
            <person name="De vries R.P."/>
            <person name="Baker S.E."/>
            <person name="Andersen M.R."/>
        </authorList>
    </citation>
    <scope>NUCLEOTIDE SEQUENCE [LARGE SCALE GENOMIC DNA]</scope>
    <source>
        <strain evidence="2 3">CBS 600.67</strain>
    </source>
</reference>
<gene>
    <name evidence="2" type="ORF">BDW59DRAFT_161820</name>
</gene>
<evidence type="ECO:0000313" key="3">
    <source>
        <dbReference type="Proteomes" id="UP001610335"/>
    </source>
</evidence>
<dbReference type="PANTHER" id="PTHR46312:SF2">
    <property type="entry name" value="NUCLEOTIDE-BINDING OLIGOMERIZATION DOMAIN-CONTAINING PROTEIN 2-LIKE"/>
    <property type="match status" value="1"/>
</dbReference>
<accession>A0ABR4IDJ3</accession>
<comment type="caution">
    <text evidence="2">The sequence shown here is derived from an EMBL/GenBank/DDBJ whole genome shotgun (WGS) entry which is preliminary data.</text>
</comment>
<dbReference type="Pfam" id="PF23238">
    <property type="entry name" value="DUF7068"/>
    <property type="match status" value="1"/>
</dbReference>
<feature type="domain" description="DUF7068" evidence="1">
    <location>
        <begin position="36"/>
        <end position="79"/>
    </location>
</feature>
<evidence type="ECO:0000313" key="2">
    <source>
        <dbReference type="EMBL" id="KAL2825344.1"/>
    </source>
</evidence>
<dbReference type="InterPro" id="IPR055496">
    <property type="entry name" value="DUF7068"/>
</dbReference>
<evidence type="ECO:0000259" key="1">
    <source>
        <dbReference type="Pfam" id="PF23238"/>
    </source>
</evidence>
<dbReference type="Proteomes" id="UP001610335">
    <property type="component" value="Unassembled WGS sequence"/>
</dbReference>
<dbReference type="PANTHER" id="PTHR46312">
    <property type="entry name" value="NACHT DOMAIN-CONTAINING PROTEIN"/>
    <property type="match status" value="1"/>
</dbReference>
<keyword evidence="3" id="KW-1185">Reference proteome</keyword>
<sequence length="388" mass="44771">MNVDILGSIDVELEAVGFGMEQVTAYVKKIVNHDSQKADNILAFVQEHKLIGGLVRIPIQLDAICYSWDRAVMSGNEPKTLTSLYQAITLKLWQKDVLKLGISESETRRHLNEHSIHSLSAYQIQQLAPSEIYLLDIIAFTGIYNEIIEFNANDRHRIYDSLKYQGIVLPDLPETILRKISFLHTSDVTFLDADKSCHFLHPTLQHFFAARYFAGCWMRHERLLCIRLRQQTPNTTFMAPQALLQKEKYSTRYDTLWRFAAGLLQGVPKAEHEAEEPIQRYFQELAAEPLDLLGSVHHRLLMNCLGEVVPDVQSNWDRELVEHQIYSWVQFELNFSNTRLTLPYTEYLDSHAIKGLGQQPHLPPAILKTCFSSCVMVVEMIKKQLREY</sequence>
<organism evidence="2 3">
    <name type="scientific">Aspergillus cavernicola</name>
    <dbReference type="NCBI Taxonomy" id="176166"/>
    <lineage>
        <taxon>Eukaryota</taxon>
        <taxon>Fungi</taxon>
        <taxon>Dikarya</taxon>
        <taxon>Ascomycota</taxon>
        <taxon>Pezizomycotina</taxon>
        <taxon>Eurotiomycetes</taxon>
        <taxon>Eurotiomycetidae</taxon>
        <taxon>Eurotiales</taxon>
        <taxon>Aspergillaceae</taxon>
        <taxon>Aspergillus</taxon>
        <taxon>Aspergillus subgen. Nidulantes</taxon>
    </lineage>
</organism>
<name>A0ABR4IDJ3_9EURO</name>
<proteinExistence type="predicted"/>
<protein>
    <recommendedName>
        <fullName evidence="1">DUF7068 domain-containing protein</fullName>
    </recommendedName>
</protein>
<dbReference type="EMBL" id="JBFXLS010000037">
    <property type="protein sequence ID" value="KAL2825344.1"/>
    <property type="molecule type" value="Genomic_DNA"/>
</dbReference>